<dbReference type="InterPro" id="IPR012878">
    <property type="entry name" value="Beta-AFase-like_GH127_cat"/>
</dbReference>
<dbReference type="Pfam" id="PF07944">
    <property type="entry name" value="Beta-AFase-like_GH127_cat"/>
    <property type="match status" value="1"/>
</dbReference>
<sequence>MRRPSLPLPLSAVDVDGWMAVSARNALAGYVGQMPELCVEVGGDVFASGRLGAATPARNAESVAWWNGESEGNWLAAWLGHVALVGSADDRETARARVARILGHQSGDGYLGMFAEAYRADRGVITGDLWTQTCLLRALRSWADAEHDESVHDAVDRAIRRTCAHLHQALADGTAFRDTRRTGHDLMFIDVLYDAYLREPDPTFAATAVALYDAFSSADIDAPFADFQRDRLLSDAPMTGHGAHVAEHARVPLQIAVMTGDPDGSWTELFGRGMTKLSVAVGSSGGIRSDETLGAPGQAPVHLAEAGEEQCALTELADTYLHAAAVSGDLRWVDRAEAILLNAAPAGVLADGTAVGYLHAENQTAATRSMGTRWDYSPTHDDAAVCCAPNAGRLLPLALRHAVVRMPEGWLVQLYGPMTLTLSGRNGEVRLRQRTSYPFGEDVDIEVSAGGEVFTLELRVPGWCREASVVTARVDEVVIERRAMTIAVTGRWGDASTVRLTLAQSLDVVPTADGRVALRLGPLTLAAPIVHRAVATRRYPGSNLRDLDIVPADGAARSPLVLREARLSEARVERAGGEVSWADTGVRVTVPMIDPSPRSTATTGAEDTEVVLVPIGQTTLRQTVFSMVRSG</sequence>
<evidence type="ECO:0000259" key="2">
    <source>
        <dbReference type="Pfam" id="PF20736"/>
    </source>
</evidence>
<comment type="caution">
    <text evidence="3">The sequence shown here is derived from an EMBL/GenBank/DDBJ whole genome shotgun (WGS) entry which is preliminary data.</text>
</comment>
<feature type="domain" description="Non-reducing end beta-L-arabinofuranosidase-like GH127 middle" evidence="2">
    <location>
        <begin position="411"/>
        <end position="502"/>
    </location>
</feature>
<evidence type="ECO:0008006" key="5">
    <source>
        <dbReference type="Google" id="ProtNLM"/>
    </source>
</evidence>
<reference evidence="4" key="1">
    <citation type="journal article" date="2019" name="Int. J. Syst. Evol. Microbiol.">
        <title>The Global Catalogue of Microorganisms (GCM) 10K type strain sequencing project: providing services to taxonomists for standard genome sequencing and annotation.</title>
        <authorList>
            <consortium name="The Broad Institute Genomics Platform"/>
            <consortium name="The Broad Institute Genome Sequencing Center for Infectious Disease"/>
            <person name="Wu L."/>
            <person name="Ma J."/>
        </authorList>
    </citation>
    <scope>NUCLEOTIDE SEQUENCE [LARGE SCALE GENOMIC DNA]</scope>
    <source>
        <strain evidence="4">JCM 15575</strain>
    </source>
</reference>
<dbReference type="Proteomes" id="UP001500596">
    <property type="component" value="Unassembled WGS sequence"/>
</dbReference>
<evidence type="ECO:0000259" key="1">
    <source>
        <dbReference type="Pfam" id="PF07944"/>
    </source>
</evidence>
<organism evidence="3 4">
    <name type="scientific">Microbacterium lacus</name>
    <dbReference type="NCBI Taxonomy" id="415217"/>
    <lineage>
        <taxon>Bacteria</taxon>
        <taxon>Bacillati</taxon>
        <taxon>Actinomycetota</taxon>
        <taxon>Actinomycetes</taxon>
        <taxon>Micrococcales</taxon>
        <taxon>Microbacteriaceae</taxon>
        <taxon>Microbacterium</taxon>
    </lineage>
</organism>
<dbReference type="InterPro" id="IPR049046">
    <property type="entry name" value="Beta-AFase-like_GH127_middle"/>
</dbReference>
<evidence type="ECO:0000313" key="4">
    <source>
        <dbReference type="Proteomes" id="UP001500596"/>
    </source>
</evidence>
<keyword evidence="4" id="KW-1185">Reference proteome</keyword>
<proteinExistence type="predicted"/>
<accession>A0ABP4S0I0</accession>
<dbReference type="RefSeq" id="WP_344051305.1">
    <property type="nucleotide sequence ID" value="NZ_BAAAPK010000001.1"/>
</dbReference>
<dbReference type="EMBL" id="BAAAPK010000001">
    <property type="protein sequence ID" value="GAA1664066.1"/>
    <property type="molecule type" value="Genomic_DNA"/>
</dbReference>
<dbReference type="PANTHER" id="PTHR43465:SF2">
    <property type="entry name" value="DUF1680 DOMAIN PROTEIN (AFU_ORTHOLOGUE AFUA_1G08910)"/>
    <property type="match status" value="1"/>
</dbReference>
<name>A0ABP4S0I0_9MICO</name>
<dbReference type="PANTHER" id="PTHR43465">
    <property type="entry name" value="DUF1680 DOMAIN PROTEIN (AFU_ORTHOLOGUE AFUA_1G08910)"/>
    <property type="match status" value="1"/>
</dbReference>
<feature type="domain" description="Non-reducing end beta-L-arabinofuranosidase-like GH127 catalytic" evidence="1">
    <location>
        <begin position="60"/>
        <end position="394"/>
    </location>
</feature>
<evidence type="ECO:0000313" key="3">
    <source>
        <dbReference type="EMBL" id="GAA1664066.1"/>
    </source>
</evidence>
<protein>
    <recommendedName>
        <fullName evidence="5">Glycoside hydrolase family 127 protein</fullName>
    </recommendedName>
</protein>
<dbReference type="InterPro" id="IPR049174">
    <property type="entry name" value="Beta-AFase-like"/>
</dbReference>
<dbReference type="Pfam" id="PF20736">
    <property type="entry name" value="Glyco_hydro127M"/>
    <property type="match status" value="1"/>
</dbReference>
<gene>
    <name evidence="3" type="ORF">GCM10009807_05190</name>
</gene>